<evidence type="ECO:0000313" key="3">
    <source>
        <dbReference type="Proteomes" id="UP000813385"/>
    </source>
</evidence>
<dbReference type="EMBL" id="JAGPXD010000002">
    <property type="protein sequence ID" value="KAH7368276.1"/>
    <property type="molecule type" value="Genomic_DNA"/>
</dbReference>
<dbReference type="Pfam" id="PF06283">
    <property type="entry name" value="ThuA"/>
    <property type="match status" value="1"/>
</dbReference>
<sequence length="246" mass="27255">MAHSQLPMEVLVFSKTAGYRHDSIPASIAAIRRIATDTGLLKLTETEDADLCITDKTLSTYSVVVFLHNTGNFLSSEQIKALQQFVRRGGGFVGIHAAGAGLRSDDWYGRLIGAHFSGHPDPEEGTVIIEAQASSKPCGRFILDGCCSTRHGWRDEWYNFTTHPRQNPNLNMLLLGDNTTFSGSEMGDDHPLSWYQEFEGGRSFYTALGHFDEAYTDEWFINMIKRGIMWAGKAESKLVPTGSSIV</sequence>
<dbReference type="Proteomes" id="UP000813385">
    <property type="component" value="Unassembled WGS sequence"/>
</dbReference>
<gene>
    <name evidence="2" type="ORF">B0T11DRAFT_62416</name>
</gene>
<dbReference type="AlphaFoldDB" id="A0A8K0TMG7"/>
<protein>
    <submittedName>
        <fullName evidence="2">Glycosyl hydrolase</fullName>
    </submittedName>
</protein>
<comment type="caution">
    <text evidence="2">The sequence shown here is derived from an EMBL/GenBank/DDBJ whole genome shotgun (WGS) entry which is preliminary data.</text>
</comment>
<dbReference type="InterPro" id="IPR029010">
    <property type="entry name" value="ThuA-like"/>
</dbReference>
<reference evidence="2" key="1">
    <citation type="journal article" date="2021" name="Nat. Commun.">
        <title>Genetic determinants of endophytism in the Arabidopsis root mycobiome.</title>
        <authorList>
            <person name="Mesny F."/>
            <person name="Miyauchi S."/>
            <person name="Thiergart T."/>
            <person name="Pickel B."/>
            <person name="Atanasova L."/>
            <person name="Karlsson M."/>
            <person name="Huettel B."/>
            <person name="Barry K.W."/>
            <person name="Haridas S."/>
            <person name="Chen C."/>
            <person name="Bauer D."/>
            <person name="Andreopoulos W."/>
            <person name="Pangilinan J."/>
            <person name="LaButti K."/>
            <person name="Riley R."/>
            <person name="Lipzen A."/>
            <person name="Clum A."/>
            <person name="Drula E."/>
            <person name="Henrissat B."/>
            <person name="Kohler A."/>
            <person name="Grigoriev I.V."/>
            <person name="Martin F.M."/>
            <person name="Hacquard S."/>
        </authorList>
    </citation>
    <scope>NUCLEOTIDE SEQUENCE</scope>
    <source>
        <strain evidence="2">MPI-CAGE-AT-0016</strain>
    </source>
</reference>
<evidence type="ECO:0000259" key="1">
    <source>
        <dbReference type="Pfam" id="PF06283"/>
    </source>
</evidence>
<feature type="domain" description="ThuA-like" evidence="1">
    <location>
        <begin position="10"/>
        <end position="231"/>
    </location>
</feature>
<name>A0A8K0TMG7_9PEZI</name>
<dbReference type="GO" id="GO:0016787">
    <property type="term" value="F:hydrolase activity"/>
    <property type="evidence" value="ECO:0007669"/>
    <property type="project" value="UniProtKB-KW"/>
</dbReference>
<accession>A0A8K0TMG7</accession>
<organism evidence="2 3">
    <name type="scientific">Plectosphaerella cucumerina</name>
    <dbReference type="NCBI Taxonomy" id="40658"/>
    <lineage>
        <taxon>Eukaryota</taxon>
        <taxon>Fungi</taxon>
        <taxon>Dikarya</taxon>
        <taxon>Ascomycota</taxon>
        <taxon>Pezizomycotina</taxon>
        <taxon>Sordariomycetes</taxon>
        <taxon>Hypocreomycetidae</taxon>
        <taxon>Glomerellales</taxon>
        <taxon>Plectosphaerellaceae</taxon>
        <taxon>Plectosphaerella</taxon>
    </lineage>
</organism>
<dbReference type="PANTHER" id="PTHR40469">
    <property type="entry name" value="SECRETED GLYCOSYL HYDROLASE"/>
    <property type="match status" value="1"/>
</dbReference>
<keyword evidence="3" id="KW-1185">Reference proteome</keyword>
<dbReference type="Gene3D" id="3.40.50.880">
    <property type="match status" value="1"/>
</dbReference>
<evidence type="ECO:0000313" key="2">
    <source>
        <dbReference type="EMBL" id="KAH7368276.1"/>
    </source>
</evidence>
<dbReference type="PANTHER" id="PTHR40469:SF2">
    <property type="entry name" value="GALACTOSE-BINDING DOMAIN-LIKE SUPERFAMILY PROTEIN"/>
    <property type="match status" value="1"/>
</dbReference>
<dbReference type="InterPro" id="IPR029062">
    <property type="entry name" value="Class_I_gatase-like"/>
</dbReference>
<dbReference type="OrthoDB" id="3482285at2759"/>
<proteinExistence type="predicted"/>
<keyword evidence="2" id="KW-0378">Hydrolase</keyword>
<dbReference type="SUPFAM" id="SSF52317">
    <property type="entry name" value="Class I glutamine amidotransferase-like"/>
    <property type="match status" value="1"/>
</dbReference>